<dbReference type="RefSeq" id="WP_157333177.1">
    <property type="nucleotide sequence ID" value="NZ_RHLK01000002.1"/>
</dbReference>
<protein>
    <submittedName>
        <fullName evidence="2">DUF3052 domain-containing protein</fullName>
    </submittedName>
</protein>
<evidence type="ECO:0000313" key="2">
    <source>
        <dbReference type="EMBL" id="MVO98726.1"/>
    </source>
</evidence>
<keyword evidence="3" id="KW-1185">Reference proteome</keyword>
<evidence type="ECO:0000313" key="3">
    <source>
        <dbReference type="Proteomes" id="UP000490800"/>
    </source>
</evidence>
<feature type="region of interest" description="Disordered" evidence="1">
    <location>
        <begin position="138"/>
        <end position="163"/>
    </location>
</feature>
<comment type="caution">
    <text evidence="2">The sequence shown here is derived from an EMBL/GenBank/DDBJ whole genome shotgun (WGS) entry which is preliminary data.</text>
</comment>
<accession>A0A7X3FG20</accession>
<gene>
    <name evidence="2" type="ORF">EDM21_04190</name>
</gene>
<organism evidence="2 3">
    <name type="scientific">Paenibacillus lutrae</name>
    <dbReference type="NCBI Taxonomy" id="2078573"/>
    <lineage>
        <taxon>Bacteria</taxon>
        <taxon>Bacillati</taxon>
        <taxon>Bacillota</taxon>
        <taxon>Bacilli</taxon>
        <taxon>Bacillales</taxon>
        <taxon>Paenibacillaceae</taxon>
        <taxon>Paenibacillus</taxon>
    </lineage>
</organism>
<dbReference type="EMBL" id="RHLK01000002">
    <property type="protein sequence ID" value="MVO98726.1"/>
    <property type="molecule type" value="Genomic_DNA"/>
</dbReference>
<sequence>MPGEQQSVIRKLQIKDQSRPILILNAPPEYKEILSAFDAEIHTQIISESYSFVQVFGTSNGEIREGAVRGAAALDTDGLLWLCYPKKTSRIYKGSDCSRESVAALLAAEGYEPVRQIALDDDWSALRYKQAGSIKKMTRKSAVTDHGKQRVETSQTEKEEHPS</sequence>
<reference evidence="2 3" key="1">
    <citation type="journal article" date="2019" name="Microorganisms">
        <title>Paenibacillus lutrae sp. nov., A Chitinolytic Species Isolated from A River Otter in Castril Natural Park, Granada, Spain.</title>
        <authorList>
            <person name="Rodriguez M."/>
            <person name="Reina J.C."/>
            <person name="Bejar V."/>
            <person name="Llamas I."/>
        </authorList>
    </citation>
    <scope>NUCLEOTIDE SEQUENCE [LARGE SCALE GENOMIC DNA]</scope>
    <source>
        <strain evidence="2 3">N10</strain>
    </source>
</reference>
<dbReference type="Proteomes" id="UP000490800">
    <property type="component" value="Unassembled WGS sequence"/>
</dbReference>
<evidence type="ECO:0000256" key="1">
    <source>
        <dbReference type="SAM" id="MobiDB-lite"/>
    </source>
</evidence>
<dbReference type="AlphaFoldDB" id="A0A7X3FG20"/>
<proteinExistence type="predicted"/>
<name>A0A7X3FG20_9BACL</name>
<feature type="compositionally biased region" description="Basic and acidic residues" evidence="1">
    <location>
        <begin position="142"/>
        <end position="163"/>
    </location>
</feature>
<dbReference type="OrthoDB" id="9800461at2"/>